<name>A0A0E9RBF7_ANGAN</name>
<proteinExistence type="predicted"/>
<dbReference type="EMBL" id="GBXM01082889">
    <property type="protein sequence ID" value="JAH25688.1"/>
    <property type="molecule type" value="Transcribed_RNA"/>
</dbReference>
<protein>
    <submittedName>
        <fullName evidence="1">Uncharacterized protein</fullName>
    </submittedName>
</protein>
<evidence type="ECO:0000313" key="1">
    <source>
        <dbReference type="EMBL" id="JAH25688.1"/>
    </source>
</evidence>
<reference evidence="1" key="2">
    <citation type="journal article" date="2015" name="Fish Shellfish Immunol.">
        <title>Early steps in the European eel (Anguilla anguilla)-Vibrio vulnificus interaction in the gills: Role of the RtxA13 toxin.</title>
        <authorList>
            <person name="Callol A."/>
            <person name="Pajuelo D."/>
            <person name="Ebbesson L."/>
            <person name="Teles M."/>
            <person name="MacKenzie S."/>
            <person name="Amaro C."/>
        </authorList>
    </citation>
    <scope>NUCLEOTIDE SEQUENCE</scope>
</reference>
<reference evidence="1" key="1">
    <citation type="submission" date="2014-11" db="EMBL/GenBank/DDBJ databases">
        <authorList>
            <person name="Amaro Gonzalez C."/>
        </authorList>
    </citation>
    <scope>NUCLEOTIDE SEQUENCE</scope>
</reference>
<sequence>MSSNQEVNHTVFKFNFILSNDGLWHHNFAKFIPIKF</sequence>
<dbReference type="AlphaFoldDB" id="A0A0E9RBF7"/>
<accession>A0A0E9RBF7</accession>
<organism evidence="1">
    <name type="scientific">Anguilla anguilla</name>
    <name type="common">European freshwater eel</name>
    <name type="synonym">Muraena anguilla</name>
    <dbReference type="NCBI Taxonomy" id="7936"/>
    <lineage>
        <taxon>Eukaryota</taxon>
        <taxon>Metazoa</taxon>
        <taxon>Chordata</taxon>
        <taxon>Craniata</taxon>
        <taxon>Vertebrata</taxon>
        <taxon>Euteleostomi</taxon>
        <taxon>Actinopterygii</taxon>
        <taxon>Neopterygii</taxon>
        <taxon>Teleostei</taxon>
        <taxon>Anguilliformes</taxon>
        <taxon>Anguillidae</taxon>
        <taxon>Anguilla</taxon>
    </lineage>
</organism>